<dbReference type="EMBL" id="BMAW01023693">
    <property type="protein sequence ID" value="GFT84091.1"/>
    <property type="molecule type" value="Genomic_DNA"/>
</dbReference>
<organism evidence="1 2">
    <name type="scientific">Nephila pilipes</name>
    <name type="common">Giant wood spider</name>
    <name type="synonym">Nephila maculata</name>
    <dbReference type="NCBI Taxonomy" id="299642"/>
    <lineage>
        <taxon>Eukaryota</taxon>
        <taxon>Metazoa</taxon>
        <taxon>Ecdysozoa</taxon>
        <taxon>Arthropoda</taxon>
        <taxon>Chelicerata</taxon>
        <taxon>Arachnida</taxon>
        <taxon>Araneae</taxon>
        <taxon>Araneomorphae</taxon>
        <taxon>Entelegynae</taxon>
        <taxon>Araneoidea</taxon>
        <taxon>Nephilidae</taxon>
        <taxon>Nephila</taxon>
    </lineage>
</organism>
<sequence>MRIEATDAAYFPKRQTVPPSIEKVEYYAWWKINICCIKKTFLFVGAAQKRAVCTSRTPPAPSSLPGLLPFVRRGVETSEPEKWGRVTLRQRSGSTEGQWRESQPMGAAWSLPPFSFRTEIIYFYFGNIVFNRVNVAQCRFTLKSSSKECSSHRKLPHHSAIGLKRLTYNIYHDSAGHSDGIETVNIWYRGSIWLSSKTLGESVYDI</sequence>
<evidence type="ECO:0000313" key="2">
    <source>
        <dbReference type="Proteomes" id="UP000887013"/>
    </source>
</evidence>
<keyword evidence="2" id="KW-1185">Reference proteome</keyword>
<protein>
    <submittedName>
        <fullName evidence="1">Uncharacterized protein</fullName>
    </submittedName>
</protein>
<dbReference type="AlphaFoldDB" id="A0A8X6PQT7"/>
<dbReference type="Proteomes" id="UP000887013">
    <property type="component" value="Unassembled WGS sequence"/>
</dbReference>
<name>A0A8X6PQT7_NEPPI</name>
<reference evidence="1" key="1">
    <citation type="submission" date="2020-08" db="EMBL/GenBank/DDBJ databases">
        <title>Multicomponent nature underlies the extraordinary mechanical properties of spider dragline silk.</title>
        <authorList>
            <person name="Kono N."/>
            <person name="Nakamura H."/>
            <person name="Mori M."/>
            <person name="Yoshida Y."/>
            <person name="Ohtoshi R."/>
            <person name="Malay A.D."/>
            <person name="Moran D.A.P."/>
            <person name="Tomita M."/>
            <person name="Numata K."/>
            <person name="Arakawa K."/>
        </authorList>
    </citation>
    <scope>NUCLEOTIDE SEQUENCE</scope>
</reference>
<proteinExistence type="predicted"/>
<comment type="caution">
    <text evidence="1">The sequence shown here is derived from an EMBL/GenBank/DDBJ whole genome shotgun (WGS) entry which is preliminary data.</text>
</comment>
<evidence type="ECO:0000313" key="1">
    <source>
        <dbReference type="EMBL" id="GFT84091.1"/>
    </source>
</evidence>
<gene>
    <name evidence="1" type="ORF">NPIL_547871</name>
</gene>
<accession>A0A8X6PQT7</accession>